<dbReference type="Proteomes" id="UP000292781">
    <property type="component" value="Unassembled WGS sequence"/>
</dbReference>
<feature type="transmembrane region" description="Helical" evidence="1">
    <location>
        <begin position="35"/>
        <end position="58"/>
    </location>
</feature>
<proteinExistence type="predicted"/>
<evidence type="ECO:0000313" key="3">
    <source>
        <dbReference type="EMBL" id="TBW41010.1"/>
    </source>
</evidence>
<feature type="domain" description="Inner membrane protein YgaP-like transmembrane" evidence="2">
    <location>
        <begin position="1"/>
        <end position="64"/>
    </location>
</feature>
<dbReference type="OrthoDB" id="9804804at2"/>
<organism evidence="3 4">
    <name type="scientific">Siculibacillus lacustris</name>
    <dbReference type="NCBI Taxonomy" id="1549641"/>
    <lineage>
        <taxon>Bacteria</taxon>
        <taxon>Pseudomonadati</taxon>
        <taxon>Pseudomonadota</taxon>
        <taxon>Alphaproteobacteria</taxon>
        <taxon>Hyphomicrobiales</taxon>
        <taxon>Ancalomicrobiaceae</taxon>
        <taxon>Siculibacillus</taxon>
    </lineage>
</organism>
<keyword evidence="1" id="KW-0812">Transmembrane</keyword>
<dbReference type="InterPro" id="IPR021309">
    <property type="entry name" value="YgaP-like_TM"/>
</dbReference>
<dbReference type="AlphaFoldDB" id="A0A4Q9VX95"/>
<gene>
    <name evidence="3" type="ORF">EYW49_02325</name>
</gene>
<dbReference type="Pfam" id="PF11127">
    <property type="entry name" value="YgaP-like_TM"/>
    <property type="match status" value="1"/>
</dbReference>
<sequence>MTSNVGGIDKIARIVVGLALIAFALLAPASLGWKWIGWIGVVPLATAFLNFCPAYTLLGINTCPIDKR</sequence>
<evidence type="ECO:0000256" key="1">
    <source>
        <dbReference type="SAM" id="Phobius"/>
    </source>
</evidence>
<name>A0A4Q9VX95_9HYPH</name>
<keyword evidence="4" id="KW-1185">Reference proteome</keyword>
<evidence type="ECO:0000313" key="4">
    <source>
        <dbReference type="Proteomes" id="UP000292781"/>
    </source>
</evidence>
<keyword evidence="1" id="KW-0472">Membrane</keyword>
<dbReference type="EMBL" id="SJFN01000002">
    <property type="protein sequence ID" value="TBW41010.1"/>
    <property type="molecule type" value="Genomic_DNA"/>
</dbReference>
<keyword evidence="1" id="KW-1133">Transmembrane helix</keyword>
<feature type="transmembrane region" description="Helical" evidence="1">
    <location>
        <begin position="12"/>
        <end position="29"/>
    </location>
</feature>
<protein>
    <submittedName>
        <fullName evidence="3">DUF2892 domain-containing protein</fullName>
    </submittedName>
</protein>
<reference evidence="3 4" key="1">
    <citation type="submission" date="2019-02" db="EMBL/GenBank/DDBJ databases">
        <title>Siculibacillus lacustris gen. nov., sp. nov., a new rosette-forming bacterium isolated from a freshwater crater lake (Lake St. Ana, Romania).</title>
        <authorList>
            <person name="Felfoldi T."/>
            <person name="Marton Z."/>
            <person name="Szabo A."/>
            <person name="Mentes A."/>
            <person name="Boka K."/>
            <person name="Marialigeti K."/>
            <person name="Mathe I."/>
            <person name="Koncz M."/>
            <person name="Schumann P."/>
            <person name="Toth E."/>
        </authorList>
    </citation>
    <scope>NUCLEOTIDE SEQUENCE [LARGE SCALE GENOMIC DNA]</scope>
    <source>
        <strain evidence="3 4">SA-279</strain>
    </source>
</reference>
<comment type="caution">
    <text evidence="3">The sequence shown here is derived from an EMBL/GenBank/DDBJ whole genome shotgun (WGS) entry which is preliminary data.</text>
</comment>
<accession>A0A4Q9VX95</accession>
<evidence type="ECO:0000259" key="2">
    <source>
        <dbReference type="Pfam" id="PF11127"/>
    </source>
</evidence>
<dbReference type="RefSeq" id="WP_131305552.1">
    <property type="nucleotide sequence ID" value="NZ_SJFN01000002.1"/>
</dbReference>